<dbReference type="PROSITE" id="PS00666">
    <property type="entry name" value="DHDPS_2"/>
    <property type="match status" value="1"/>
</dbReference>
<name>A0A9D1HQB3_9FIRM</name>
<evidence type="ECO:0000256" key="13">
    <source>
        <dbReference type="PIRNR" id="PIRNR001365"/>
    </source>
</evidence>
<dbReference type="CDD" id="cd00950">
    <property type="entry name" value="DHDPS"/>
    <property type="match status" value="1"/>
</dbReference>
<comment type="function">
    <text evidence="1 12">Catalyzes the condensation of (S)-aspartate-beta-semialdehyde [(S)-ASA] and pyruvate to 4-hydroxy-tetrahydrodipicolinate (HTPA).</text>
</comment>
<evidence type="ECO:0000313" key="17">
    <source>
        <dbReference type="Proteomes" id="UP000824175"/>
    </source>
</evidence>
<evidence type="ECO:0000256" key="11">
    <source>
        <dbReference type="ARBA" id="ARBA00047836"/>
    </source>
</evidence>
<evidence type="ECO:0000313" key="16">
    <source>
        <dbReference type="EMBL" id="HIU14583.1"/>
    </source>
</evidence>
<gene>
    <name evidence="12 16" type="primary">dapA</name>
    <name evidence="16" type="ORF">IAD15_11045</name>
</gene>
<keyword evidence="7 12" id="KW-0220">Diaminopimelate biosynthesis</keyword>
<proteinExistence type="inferred from homology"/>
<keyword evidence="10 12" id="KW-0704">Schiff base</keyword>
<feature type="binding site" evidence="12 15">
    <location>
        <position position="45"/>
    </location>
    <ligand>
        <name>pyruvate</name>
        <dbReference type="ChEBI" id="CHEBI:15361"/>
    </ligand>
</feature>
<reference evidence="16" key="2">
    <citation type="journal article" date="2021" name="PeerJ">
        <title>Extensive microbial diversity within the chicken gut microbiome revealed by metagenomics and culture.</title>
        <authorList>
            <person name="Gilroy R."/>
            <person name="Ravi A."/>
            <person name="Getino M."/>
            <person name="Pursley I."/>
            <person name="Horton D.L."/>
            <person name="Alikhan N.F."/>
            <person name="Baker D."/>
            <person name="Gharbi K."/>
            <person name="Hall N."/>
            <person name="Watson M."/>
            <person name="Adriaenssens E.M."/>
            <person name="Foster-Nyarko E."/>
            <person name="Jarju S."/>
            <person name="Secka A."/>
            <person name="Antonio M."/>
            <person name="Oren A."/>
            <person name="Chaudhuri R.R."/>
            <person name="La Ragione R."/>
            <person name="Hildebrand F."/>
            <person name="Pallen M.J."/>
        </authorList>
    </citation>
    <scope>NUCLEOTIDE SEQUENCE</scope>
    <source>
        <strain evidence="16">CHK195-11698</strain>
    </source>
</reference>
<organism evidence="16 17">
    <name type="scientific">Candidatus Fimiplasma intestinipullorum</name>
    <dbReference type="NCBI Taxonomy" id="2840825"/>
    <lineage>
        <taxon>Bacteria</taxon>
        <taxon>Bacillati</taxon>
        <taxon>Bacillota</taxon>
        <taxon>Clostridia</taxon>
        <taxon>Eubacteriales</taxon>
        <taxon>Candidatus Fimiplasma</taxon>
    </lineage>
</organism>
<dbReference type="InterPro" id="IPR013785">
    <property type="entry name" value="Aldolase_TIM"/>
</dbReference>
<dbReference type="GO" id="GO:0008840">
    <property type="term" value="F:4-hydroxy-tetrahydrodipicolinate synthase activity"/>
    <property type="evidence" value="ECO:0007669"/>
    <property type="project" value="UniProtKB-UniRule"/>
</dbReference>
<dbReference type="Gene3D" id="3.20.20.70">
    <property type="entry name" value="Aldolase class I"/>
    <property type="match status" value="1"/>
</dbReference>
<dbReference type="SMART" id="SM01130">
    <property type="entry name" value="DHDPS"/>
    <property type="match status" value="1"/>
</dbReference>
<comment type="catalytic activity">
    <reaction evidence="11 12">
        <text>L-aspartate 4-semialdehyde + pyruvate = (2S,4S)-4-hydroxy-2,3,4,5-tetrahydrodipicolinate + H2O + H(+)</text>
        <dbReference type="Rhea" id="RHEA:34171"/>
        <dbReference type="ChEBI" id="CHEBI:15361"/>
        <dbReference type="ChEBI" id="CHEBI:15377"/>
        <dbReference type="ChEBI" id="CHEBI:15378"/>
        <dbReference type="ChEBI" id="CHEBI:67139"/>
        <dbReference type="ChEBI" id="CHEBI:537519"/>
        <dbReference type="EC" id="4.3.3.7"/>
    </reaction>
</comment>
<evidence type="ECO:0000256" key="5">
    <source>
        <dbReference type="ARBA" id="ARBA00022490"/>
    </source>
</evidence>
<evidence type="ECO:0000256" key="15">
    <source>
        <dbReference type="PIRSR" id="PIRSR001365-2"/>
    </source>
</evidence>
<dbReference type="SUPFAM" id="SSF51569">
    <property type="entry name" value="Aldolase"/>
    <property type="match status" value="1"/>
</dbReference>
<dbReference type="PANTHER" id="PTHR12128">
    <property type="entry name" value="DIHYDRODIPICOLINATE SYNTHASE"/>
    <property type="match status" value="1"/>
</dbReference>
<feature type="site" description="Part of a proton relay during catalysis" evidence="12">
    <location>
        <position position="107"/>
    </location>
</feature>
<dbReference type="PIRSF" id="PIRSF001365">
    <property type="entry name" value="DHDPS"/>
    <property type="match status" value="1"/>
</dbReference>
<feature type="binding site" evidence="12 15">
    <location>
        <position position="203"/>
    </location>
    <ligand>
        <name>pyruvate</name>
        <dbReference type="ChEBI" id="CHEBI:15361"/>
    </ligand>
</feature>
<evidence type="ECO:0000256" key="6">
    <source>
        <dbReference type="ARBA" id="ARBA00022605"/>
    </source>
</evidence>
<evidence type="ECO:0000256" key="9">
    <source>
        <dbReference type="ARBA" id="ARBA00023239"/>
    </source>
</evidence>
<dbReference type="HAMAP" id="MF_00418">
    <property type="entry name" value="DapA"/>
    <property type="match status" value="1"/>
</dbReference>
<dbReference type="Proteomes" id="UP000824175">
    <property type="component" value="Unassembled WGS sequence"/>
</dbReference>
<dbReference type="InterPro" id="IPR005263">
    <property type="entry name" value="DapA"/>
</dbReference>
<keyword evidence="8 12" id="KW-0457">Lysine biosynthesis</keyword>
<feature type="active site" description="Proton donor/acceptor" evidence="12 14">
    <location>
        <position position="133"/>
    </location>
</feature>
<dbReference type="GO" id="GO:0019877">
    <property type="term" value="P:diaminopimelate biosynthetic process"/>
    <property type="evidence" value="ECO:0007669"/>
    <property type="project" value="UniProtKB-UniRule"/>
</dbReference>
<evidence type="ECO:0000256" key="12">
    <source>
        <dbReference type="HAMAP-Rule" id="MF_00418"/>
    </source>
</evidence>
<comment type="subunit">
    <text evidence="12">Homotetramer; dimer of dimers.</text>
</comment>
<keyword evidence="9 12" id="KW-0456">Lyase</keyword>
<protein>
    <recommendedName>
        <fullName evidence="4 12">4-hydroxy-tetrahydrodipicolinate synthase</fullName>
        <shortName evidence="12">HTPA synthase</shortName>
        <ecNumber evidence="4 12">4.3.3.7</ecNumber>
    </recommendedName>
</protein>
<evidence type="ECO:0000256" key="7">
    <source>
        <dbReference type="ARBA" id="ARBA00022915"/>
    </source>
</evidence>
<dbReference type="GO" id="GO:0005737">
    <property type="term" value="C:cytoplasm"/>
    <property type="evidence" value="ECO:0007669"/>
    <property type="project" value="UniProtKB-SubCell"/>
</dbReference>
<evidence type="ECO:0000256" key="10">
    <source>
        <dbReference type="ARBA" id="ARBA00023270"/>
    </source>
</evidence>
<dbReference type="PRINTS" id="PR00146">
    <property type="entry name" value="DHPICSNTHASE"/>
</dbReference>
<keyword evidence="6 12" id="KW-0028">Amino-acid biosynthesis</keyword>
<dbReference type="GO" id="GO:0009089">
    <property type="term" value="P:lysine biosynthetic process via diaminopimelate"/>
    <property type="evidence" value="ECO:0007669"/>
    <property type="project" value="UniProtKB-UniRule"/>
</dbReference>
<dbReference type="InterPro" id="IPR020625">
    <property type="entry name" value="Schiff_base-form_aldolases_AS"/>
</dbReference>
<dbReference type="EC" id="4.3.3.7" evidence="4 12"/>
<dbReference type="AlphaFoldDB" id="A0A9D1HQB3"/>
<evidence type="ECO:0000256" key="4">
    <source>
        <dbReference type="ARBA" id="ARBA00012086"/>
    </source>
</evidence>
<evidence type="ECO:0000256" key="1">
    <source>
        <dbReference type="ARBA" id="ARBA00003294"/>
    </source>
</evidence>
<feature type="active site" description="Schiff-base intermediate with substrate" evidence="12 14">
    <location>
        <position position="162"/>
    </location>
</feature>
<comment type="similarity">
    <text evidence="3 12 13">Belongs to the DapA family.</text>
</comment>
<accession>A0A9D1HQB3</accession>
<evidence type="ECO:0000256" key="3">
    <source>
        <dbReference type="ARBA" id="ARBA00007592"/>
    </source>
</evidence>
<evidence type="ECO:0000256" key="8">
    <source>
        <dbReference type="ARBA" id="ARBA00023154"/>
    </source>
</evidence>
<dbReference type="NCBIfam" id="TIGR00674">
    <property type="entry name" value="dapA"/>
    <property type="match status" value="1"/>
</dbReference>
<sequence>MLEMLYTALVSPFLKDGTLDRQGFVCLVRRLYRQGLRGFLVGGTTGEGPNLSIEEKIWMAKTLHQQFEDVSVMIGVGSNHTGHTLEEIMQLNEIEGIDAYLCVTPYYIKPSQNGLYAHFLACDAISCRPIILYNVPARTGVRLSVELIERLLENTERIVGLKQCGRDEQLIFKLKKTHPDFVIYSGDDHRLLQDLYLGADGAISVVSQLIGPEVLRLLNDFKTGQNLEPLDDYIKMIAKYCFMEASPAPTKYLLSRLGLIENVLRLPLVPVSEETAACLDQIKLE</sequence>
<dbReference type="PANTHER" id="PTHR12128:SF66">
    <property type="entry name" value="4-HYDROXY-2-OXOGLUTARATE ALDOLASE, MITOCHONDRIAL"/>
    <property type="match status" value="1"/>
</dbReference>
<feature type="site" description="Part of a proton relay during catalysis" evidence="12">
    <location>
        <position position="44"/>
    </location>
</feature>
<comment type="caution">
    <text evidence="12">Was originally thought to be a dihydrodipicolinate synthase (DHDPS), catalyzing the condensation of (S)-aspartate-beta-semialdehyde [(S)-ASA] and pyruvate to dihydrodipicolinate (DHDP). However, it was shown in E.coli that the product of the enzymatic reaction is not dihydrodipicolinate but in fact (4S)-4-hydroxy-2,3,4,5-tetrahydro-(2S)-dipicolinic acid (HTPA), and that the consecutive dehydration reaction leading to DHDP is not spontaneous but catalyzed by DapB.</text>
</comment>
<dbReference type="InterPro" id="IPR002220">
    <property type="entry name" value="DapA-like"/>
</dbReference>
<comment type="pathway">
    <text evidence="2 12">Amino-acid biosynthesis; L-lysine biosynthesis via DAP pathway; (S)-tetrahydrodipicolinate from L-aspartate: step 3/4.</text>
</comment>
<evidence type="ECO:0000256" key="2">
    <source>
        <dbReference type="ARBA" id="ARBA00005120"/>
    </source>
</evidence>
<keyword evidence="5 12" id="KW-0963">Cytoplasm</keyword>
<reference evidence="16" key="1">
    <citation type="submission" date="2020-10" db="EMBL/GenBank/DDBJ databases">
        <authorList>
            <person name="Gilroy R."/>
        </authorList>
    </citation>
    <scope>NUCLEOTIDE SEQUENCE</scope>
    <source>
        <strain evidence="16">CHK195-11698</strain>
    </source>
</reference>
<evidence type="ECO:0000256" key="14">
    <source>
        <dbReference type="PIRSR" id="PIRSR001365-1"/>
    </source>
</evidence>
<dbReference type="EMBL" id="DVMJ01000099">
    <property type="protein sequence ID" value="HIU14583.1"/>
    <property type="molecule type" value="Genomic_DNA"/>
</dbReference>
<comment type="subcellular location">
    <subcellularLocation>
        <location evidence="12">Cytoplasm</location>
    </subcellularLocation>
</comment>
<dbReference type="Pfam" id="PF00701">
    <property type="entry name" value="DHDPS"/>
    <property type="match status" value="1"/>
</dbReference>
<comment type="caution">
    <text evidence="16">The sequence shown here is derived from an EMBL/GenBank/DDBJ whole genome shotgun (WGS) entry which is preliminary data.</text>
</comment>